<reference evidence="1" key="1">
    <citation type="submission" date="2018-02" db="EMBL/GenBank/DDBJ databases">
        <title>Rhizophora mucronata_Transcriptome.</title>
        <authorList>
            <person name="Meera S.P."/>
            <person name="Sreeshan A."/>
            <person name="Augustine A."/>
        </authorList>
    </citation>
    <scope>NUCLEOTIDE SEQUENCE</scope>
    <source>
        <tissue evidence="1">Leaf</tissue>
    </source>
</reference>
<proteinExistence type="predicted"/>
<protein>
    <submittedName>
        <fullName evidence="1">Uncharacterized protein</fullName>
    </submittedName>
</protein>
<sequence>MNYERTGIALAKAAVGVGGLDCYLPCFIACFACLDRCTELDSNANK</sequence>
<dbReference type="AlphaFoldDB" id="A0A2P2JJ82"/>
<evidence type="ECO:0000313" key="1">
    <source>
        <dbReference type="EMBL" id="MBW93550.1"/>
    </source>
</evidence>
<accession>A0A2P2JJ82</accession>
<dbReference type="EMBL" id="GGEC01013067">
    <property type="protein sequence ID" value="MBW93550.1"/>
    <property type="molecule type" value="Transcribed_RNA"/>
</dbReference>
<organism evidence="1">
    <name type="scientific">Rhizophora mucronata</name>
    <name type="common">Asiatic mangrove</name>
    <dbReference type="NCBI Taxonomy" id="61149"/>
    <lineage>
        <taxon>Eukaryota</taxon>
        <taxon>Viridiplantae</taxon>
        <taxon>Streptophyta</taxon>
        <taxon>Embryophyta</taxon>
        <taxon>Tracheophyta</taxon>
        <taxon>Spermatophyta</taxon>
        <taxon>Magnoliopsida</taxon>
        <taxon>eudicotyledons</taxon>
        <taxon>Gunneridae</taxon>
        <taxon>Pentapetalae</taxon>
        <taxon>rosids</taxon>
        <taxon>fabids</taxon>
        <taxon>Malpighiales</taxon>
        <taxon>Rhizophoraceae</taxon>
        <taxon>Rhizophora</taxon>
    </lineage>
</organism>
<name>A0A2P2JJ82_RHIMU</name>